<dbReference type="AlphaFoldDB" id="A0A9N9IY28"/>
<protein>
    <submittedName>
        <fullName evidence="1">17622_t:CDS:1</fullName>
    </submittedName>
</protein>
<accession>A0A9N9IY28</accession>
<organism evidence="1 2">
    <name type="scientific">Cetraspora pellucida</name>
    <dbReference type="NCBI Taxonomy" id="1433469"/>
    <lineage>
        <taxon>Eukaryota</taxon>
        <taxon>Fungi</taxon>
        <taxon>Fungi incertae sedis</taxon>
        <taxon>Mucoromycota</taxon>
        <taxon>Glomeromycotina</taxon>
        <taxon>Glomeromycetes</taxon>
        <taxon>Diversisporales</taxon>
        <taxon>Gigasporaceae</taxon>
        <taxon>Cetraspora</taxon>
    </lineage>
</organism>
<reference evidence="1" key="1">
    <citation type="submission" date="2021-06" db="EMBL/GenBank/DDBJ databases">
        <authorList>
            <person name="Kallberg Y."/>
            <person name="Tangrot J."/>
            <person name="Rosling A."/>
        </authorList>
    </citation>
    <scope>NUCLEOTIDE SEQUENCE</scope>
    <source>
        <strain evidence="1">FL966</strain>
    </source>
</reference>
<gene>
    <name evidence="1" type="ORF">CPELLU_LOCUS14842</name>
</gene>
<comment type="caution">
    <text evidence="1">The sequence shown here is derived from an EMBL/GenBank/DDBJ whole genome shotgun (WGS) entry which is preliminary data.</text>
</comment>
<dbReference type="EMBL" id="CAJVQA010018294">
    <property type="protein sequence ID" value="CAG8753171.1"/>
    <property type="molecule type" value="Genomic_DNA"/>
</dbReference>
<feature type="non-terminal residue" evidence="1">
    <location>
        <position position="1"/>
    </location>
</feature>
<dbReference type="Proteomes" id="UP000789759">
    <property type="component" value="Unassembled WGS sequence"/>
</dbReference>
<keyword evidence="2" id="KW-1185">Reference proteome</keyword>
<evidence type="ECO:0000313" key="2">
    <source>
        <dbReference type="Proteomes" id="UP000789759"/>
    </source>
</evidence>
<sequence length="77" mass="8864">PNCQTRSFVPPLQIWSLNTKCPCCPNTDKEPFVMEPISVFMKQCDLSTLLSWILISRMKLLIIIKPNFKNEVLDPTP</sequence>
<name>A0A9N9IY28_9GLOM</name>
<evidence type="ECO:0000313" key="1">
    <source>
        <dbReference type="EMBL" id="CAG8753171.1"/>
    </source>
</evidence>
<proteinExistence type="predicted"/>